<dbReference type="PANTHER" id="PTHR32215">
    <property type="entry name" value="CILIA- AND FLAGELLA-ASSOCIATED PROTEIN 57"/>
    <property type="match status" value="1"/>
</dbReference>
<dbReference type="PANTHER" id="PTHR32215:SF0">
    <property type="entry name" value="CILIA- AND FLAGELLA-ASSOCIATED PROTEIN 57"/>
    <property type="match status" value="1"/>
</dbReference>
<dbReference type="InterPro" id="IPR052993">
    <property type="entry name" value="CFA-57"/>
</dbReference>
<gene>
    <name evidence="2" type="primary">NCL1_31577</name>
    <name evidence="2" type="ORF">TNCT_323811</name>
</gene>
<dbReference type="InterPro" id="IPR015943">
    <property type="entry name" value="WD40/YVTN_repeat-like_dom_sf"/>
</dbReference>
<evidence type="ECO:0000256" key="1">
    <source>
        <dbReference type="SAM" id="Coils"/>
    </source>
</evidence>
<feature type="coiled-coil region" evidence="1">
    <location>
        <begin position="291"/>
        <end position="408"/>
    </location>
</feature>
<proteinExistence type="predicted"/>
<dbReference type="Gene3D" id="2.130.10.10">
    <property type="entry name" value="YVTN repeat-like/Quinoprotein amine dehydrogenase"/>
    <property type="match status" value="1"/>
</dbReference>
<reference evidence="2" key="1">
    <citation type="submission" date="2020-07" db="EMBL/GenBank/DDBJ databases">
        <title>Multicomponent nature underlies the extraordinary mechanical properties of spider dragline silk.</title>
        <authorList>
            <person name="Kono N."/>
            <person name="Nakamura H."/>
            <person name="Mori M."/>
            <person name="Yoshida Y."/>
            <person name="Ohtoshi R."/>
            <person name="Malay A.D."/>
            <person name="Moran D.A.P."/>
            <person name="Tomita M."/>
            <person name="Numata K."/>
            <person name="Arakawa K."/>
        </authorList>
    </citation>
    <scope>NUCLEOTIDE SEQUENCE</scope>
</reference>
<dbReference type="EMBL" id="BMAO01015006">
    <property type="protein sequence ID" value="GFQ98690.1"/>
    <property type="molecule type" value="Genomic_DNA"/>
</dbReference>
<name>A0A8X6L5P7_TRICU</name>
<evidence type="ECO:0000313" key="3">
    <source>
        <dbReference type="Proteomes" id="UP000887116"/>
    </source>
</evidence>
<dbReference type="InterPro" id="IPR036322">
    <property type="entry name" value="WD40_repeat_dom_sf"/>
</dbReference>
<accession>A0A8X6L5P7</accession>
<sequence length="542" mass="63207">MILVHLCDFREVVLRNQLSSKPRSISLCSLGISLAIGHEDAVRIYNVVNDTLVETKSFKEASDSRVQNLLWRHDNSLLSSDDEGTIYEWDIPRKKATWKLSLPKVKHVAFASLSKDISDYLYVASSDNKIRRIKDGKVTADHSLNNVKVTTLLVTDDLLLAGSDTGKIVGFLLTLRATTFEVRFHVGSICHVASFCDGTSVIAIDSYGIVSTWNFQNKTYGGTLPSRKEVLIDVDKKKKLMQNINEMEEKLRQCTQKADEGKALQNTRFQGEEMKVWGEYREIQCSLRSTIHKLEDEIRVLKSEFEKKRLNNMSTIKKEEEKNEKYFKKKLAEEEVCLQQAKEERERLLQEFERSLAQLKSEKEDVVKEFNTKYCRHQDKFQELEDILDRERAVLEMTKNEREDYIRQATDTRLRSGFDAVCDLRNEMVKEKYMPELDGINSEFNYEKERNRSIEEDFRKKHDTFRRLDEIAKDLKIRLDQKLGDIFRMEAVLDTKTDYSNKLQLEALELTVEGDHKIKECQLELENKENELAEVKQKLQKV</sequence>
<comment type="caution">
    <text evidence="2">The sequence shown here is derived from an EMBL/GenBank/DDBJ whole genome shotgun (WGS) entry which is preliminary data.</text>
</comment>
<dbReference type="AlphaFoldDB" id="A0A8X6L5P7"/>
<dbReference type="OrthoDB" id="10251741at2759"/>
<feature type="coiled-coil region" evidence="1">
    <location>
        <begin position="237"/>
        <end position="264"/>
    </location>
</feature>
<protein>
    <submittedName>
        <fullName evidence="2">Uncharacterized protein</fullName>
    </submittedName>
</protein>
<keyword evidence="1" id="KW-0175">Coiled coil</keyword>
<organism evidence="2 3">
    <name type="scientific">Trichonephila clavata</name>
    <name type="common">Joro spider</name>
    <name type="synonym">Nephila clavata</name>
    <dbReference type="NCBI Taxonomy" id="2740835"/>
    <lineage>
        <taxon>Eukaryota</taxon>
        <taxon>Metazoa</taxon>
        <taxon>Ecdysozoa</taxon>
        <taxon>Arthropoda</taxon>
        <taxon>Chelicerata</taxon>
        <taxon>Arachnida</taxon>
        <taxon>Araneae</taxon>
        <taxon>Araneomorphae</taxon>
        <taxon>Entelegynae</taxon>
        <taxon>Araneoidea</taxon>
        <taxon>Nephilidae</taxon>
        <taxon>Trichonephila</taxon>
    </lineage>
</organism>
<evidence type="ECO:0000313" key="2">
    <source>
        <dbReference type="EMBL" id="GFQ98690.1"/>
    </source>
</evidence>
<dbReference type="Proteomes" id="UP000887116">
    <property type="component" value="Unassembled WGS sequence"/>
</dbReference>
<keyword evidence="3" id="KW-1185">Reference proteome</keyword>
<dbReference type="SUPFAM" id="SSF50978">
    <property type="entry name" value="WD40 repeat-like"/>
    <property type="match status" value="1"/>
</dbReference>